<dbReference type="NCBIfam" id="NF007041">
    <property type="entry name" value="PRK09496.3-4"/>
    <property type="match status" value="1"/>
</dbReference>
<evidence type="ECO:0000259" key="7">
    <source>
        <dbReference type="PROSITE" id="PS51201"/>
    </source>
</evidence>
<keyword evidence="5" id="KW-0520">NAD</keyword>
<organism evidence="9 10">
    <name type="scientific">Desulfosudis oleivorans (strain DSM 6200 / JCM 39069 / Hxd3)</name>
    <name type="common">Desulfococcus oleovorans</name>
    <dbReference type="NCBI Taxonomy" id="96561"/>
    <lineage>
        <taxon>Bacteria</taxon>
        <taxon>Pseudomonadati</taxon>
        <taxon>Thermodesulfobacteriota</taxon>
        <taxon>Desulfobacteria</taxon>
        <taxon>Desulfobacterales</taxon>
        <taxon>Desulfosudaceae</taxon>
        <taxon>Desulfosudis</taxon>
    </lineage>
</organism>
<dbReference type="PANTHER" id="PTHR43833:SF5">
    <property type="entry name" value="TRK SYSTEM POTASSIUM UPTAKE PROTEIN TRKA"/>
    <property type="match status" value="1"/>
</dbReference>
<accession>A9A0A2</accession>
<evidence type="ECO:0000256" key="1">
    <source>
        <dbReference type="ARBA" id="ARBA00017378"/>
    </source>
</evidence>
<dbReference type="Pfam" id="PF02254">
    <property type="entry name" value="TrkA_N"/>
    <property type="match status" value="2"/>
</dbReference>
<proteinExistence type="predicted"/>
<evidence type="ECO:0000259" key="8">
    <source>
        <dbReference type="PROSITE" id="PS51202"/>
    </source>
</evidence>
<sequence>MKILIIGAGEVGFHIANRLSAENKNVVVVDKNPDALRRVTEYTDVQTVVGSGSSPAVLEEAGIKEAEIILAVTDSDETNLVACLTADILSPSTKKLARVRNADFDPYHEIFREKAPHIDTVINPEIEVVKTIERLISVSGAVEVEDLADGRLKLVGLRLDNSSVLNGQRLSEVSVKTGDSNFLVAAIVRNEKMIVPRGDSRLMANDLVYFISEKEKLANSLNLFGKPLKPVKRVMIVGGGRVGARLAMRLEKEDIKVKIIESNPDRCAQLAEKMTRAVVLHGDGSDQELLTEENIADMDVVASLTSDEQTNILISLLAKRLGAANTITKISKFTYIPLMATIGIEQIISSRLSAINSILQHIRKGRVLSAISLKGEQAEVIEAMALSTSELVGAPLRKISMPKGSLVVGVVRDQEIIVPSGETVIAPNDRVIIFAQRETVPKIEKLLSVKLEFF</sequence>
<evidence type="ECO:0000256" key="4">
    <source>
        <dbReference type="ARBA" id="ARBA00022958"/>
    </source>
</evidence>
<dbReference type="Gene3D" id="3.30.70.1450">
    <property type="entry name" value="Regulator of K+ conductance, C-terminal domain"/>
    <property type="match status" value="2"/>
</dbReference>
<keyword evidence="10" id="KW-1185">Reference proteome</keyword>
<dbReference type="AlphaFoldDB" id="A9A0A2"/>
<dbReference type="OrthoDB" id="9775180at2"/>
<keyword evidence="4" id="KW-0630">Potassium</keyword>
<gene>
    <name evidence="9" type="ordered locus">Dole_3218</name>
</gene>
<dbReference type="GO" id="GO:0005886">
    <property type="term" value="C:plasma membrane"/>
    <property type="evidence" value="ECO:0007669"/>
    <property type="project" value="InterPro"/>
</dbReference>
<feature type="domain" description="RCK N-terminal" evidence="7">
    <location>
        <begin position="231"/>
        <end position="348"/>
    </location>
</feature>
<evidence type="ECO:0000256" key="5">
    <source>
        <dbReference type="ARBA" id="ARBA00023027"/>
    </source>
</evidence>
<evidence type="ECO:0000313" key="10">
    <source>
        <dbReference type="Proteomes" id="UP000008561"/>
    </source>
</evidence>
<dbReference type="PROSITE" id="PS51201">
    <property type="entry name" value="RCK_N"/>
    <property type="match status" value="2"/>
</dbReference>
<dbReference type="PRINTS" id="PR00335">
    <property type="entry name" value="KUPTAKETRKA"/>
</dbReference>
<dbReference type="STRING" id="96561.Dole_3218"/>
<evidence type="ECO:0000313" key="9">
    <source>
        <dbReference type="EMBL" id="ABW69021.1"/>
    </source>
</evidence>
<protein>
    <recommendedName>
        <fullName evidence="1">Trk system potassium uptake protein TrkA</fullName>
    </recommendedName>
</protein>
<dbReference type="HOGENOM" id="CLU_046525_0_2_7"/>
<dbReference type="InterPro" id="IPR050721">
    <property type="entry name" value="Trk_Ktr_HKT_K-transport"/>
</dbReference>
<dbReference type="NCBIfam" id="NF007032">
    <property type="entry name" value="PRK09496.1-4"/>
    <property type="match status" value="1"/>
</dbReference>
<dbReference type="SUPFAM" id="SSF116726">
    <property type="entry name" value="TrkA C-terminal domain-like"/>
    <property type="match status" value="2"/>
</dbReference>
<dbReference type="EMBL" id="CP000859">
    <property type="protein sequence ID" value="ABW69021.1"/>
    <property type="molecule type" value="Genomic_DNA"/>
</dbReference>
<keyword evidence="3" id="KW-0633">Potassium transport</keyword>
<dbReference type="InterPro" id="IPR006037">
    <property type="entry name" value="RCK_C"/>
</dbReference>
<evidence type="ECO:0000256" key="3">
    <source>
        <dbReference type="ARBA" id="ARBA00022538"/>
    </source>
</evidence>
<dbReference type="NCBIfam" id="NF007031">
    <property type="entry name" value="PRK09496.1-2"/>
    <property type="match status" value="1"/>
</dbReference>
<dbReference type="eggNOG" id="COG0569">
    <property type="taxonomic scope" value="Bacteria"/>
</dbReference>
<dbReference type="NCBIfam" id="NF007039">
    <property type="entry name" value="PRK09496.3-2"/>
    <property type="match status" value="1"/>
</dbReference>
<dbReference type="PROSITE" id="PS51202">
    <property type="entry name" value="RCK_C"/>
    <property type="match status" value="2"/>
</dbReference>
<dbReference type="InterPro" id="IPR006036">
    <property type="entry name" value="K_uptake_TrkA"/>
</dbReference>
<name>A9A0A2_DESOH</name>
<reference evidence="9 10" key="1">
    <citation type="submission" date="2007-10" db="EMBL/GenBank/DDBJ databases">
        <title>Complete sequence of Desulfococcus oleovorans Hxd3.</title>
        <authorList>
            <consortium name="US DOE Joint Genome Institute"/>
            <person name="Copeland A."/>
            <person name="Lucas S."/>
            <person name="Lapidus A."/>
            <person name="Barry K."/>
            <person name="Glavina del Rio T."/>
            <person name="Dalin E."/>
            <person name="Tice H."/>
            <person name="Pitluck S."/>
            <person name="Kiss H."/>
            <person name="Brettin T."/>
            <person name="Bruce D."/>
            <person name="Detter J.C."/>
            <person name="Han C."/>
            <person name="Schmutz J."/>
            <person name="Larimer F."/>
            <person name="Land M."/>
            <person name="Hauser L."/>
            <person name="Kyrpides N."/>
            <person name="Kim E."/>
            <person name="Wawrik B."/>
            <person name="Richardson P."/>
        </authorList>
    </citation>
    <scope>NUCLEOTIDE SEQUENCE [LARGE SCALE GENOMIC DNA]</scope>
    <source>
        <strain evidence="10">DSM 6200 / JCM 39069 / Hxd3</strain>
    </source>
</reference>
<keyword evidence="2" id="KW-0813">Transport</keyword>
<feature type="domain" description="RCK N-terminal" evidence="7">
    <location>
        <begin position="1"/>
        <end position="122"/>
    </location>
</feature>
<dbReference type="Gene3D" id="3.40.50.720">
    <property type="entry name" value="NAD(P)-binding Rossmann-like Domain"/>
    <property type="match status" value="2"/>
</dbReference>
<dbReference type="InterPro" id="IPR003148">
    <property type="entry name" value="RCK_N"/>
</dbReference>
<dbReference type="Proteomes" id="UP000008561">
    <property type="component" value="Chromosome"/>
</dbReference>
<evidence type="ECO:0000256" key="6">
    <source>
        <dbReference type="ARBA" id="ARBA00023065"/>
    </source>
</evidence>
<evidence type="ECO:0000256" key="2">
    <source>
        <dbReference type="ARBA" id="ARBA00022448"/>
    </source>
</evidence>
<dbReference type="PANTHER" id="PTHR43833">
    <property type="entry name" value="POTASSIUM CHANNEL PROTEIN 2-RELATED-RELATED"/>
    <property type="match status" value="1"/>
</dbReference>
<feature type="domain" description="RCK C-terminal" evidence="8">
    <location>
        <begin position="142"/>
        <end position="227"/>
    </location>
</feature>
<dbReference type="Pfam" id="PF02080">
    <property type="entry name" value="TrkA_C"/>
    <property type="match status" value="2"/>
</dbReference>
<dbReference type="RefSeq" id="WP_012176631.1">
    <property type="nucleotide sequence ID" value="NC_009943.1"/>
</dbReference>
<dbReference type="KEGG" id="dol:Dole_3218"/>
<keyword evidence="6" id="KW-0406">Ion transport</keyword>
<dbReference type="GO" id="GO:0015079">
    <property type="term" value="F:potassium ion transmembrane transporter activity"/>
    <property type="evidence" value="ECO:0007669"/>
    <property type="project" value="InterPro"/>
</dbReference>
<dbReference type="InterPro" id="IPR036291">
    <property type="entry name" value="NAD(P)-bd_dom_sf"/>
</dbReference>
<feature type="domain" description="RCK C-terminal" evidence="8">
    <location>
        <begin position="368"/>
        <end position="449"/>
    </location>
</feature>
<dbReference type="SUPFAM" id="SSF51735">
    <property type="entry name" value="NAD(P)-binding Rossmann-fold domains"/>
    <property type="match status" value="2"/>
</dbReference>
<dbReference type="InterPro" id="IPR036721">
    <property type="entry name" value="RCK_C_sf"/>
</dbReference>